<dbReference type="OrthoDB" id="182374at2157"/>
<keyword evidence="1" id="KW-0145">Chemotaxis</keyword>
<evidence type="ECO:0000256" key="2">
    <source>
        <dbReference type="ARBA" id="ARBA00022801"/>
    </source>
</evidence>
<dbReference type="HOGENOM" id="CLU_087860_2_0_2"/>
<dbReference type="InterPro" id="IPR007597">
    <property type="entry name" value="CheC"/>
</dbReference>
<keyword evidence="5" id="KW-1185">Reference proteome</keyword>
<dbReference type="AlphaFoldDB" id="D7E8U5"/>
<proteinExistence type="predicted"/>
<dbReference type="STRING" id="644295.Metev_0868"/>
<dbReference type="Gene3D" id="3.40.1550.10">
    <property type="entry name" value="CheC-like"/>
    <property type="match status" value="1"/>
</dbReference>
<organism evidence="4 5">
    <name type="scientific">Methanohalobium evestigatum (strain ATCC BAA-1072 / DSM 3721 / NBRC 107634 / OCM 161 / Z-7303)</name>
    <dbReference type="NCBI Taxonomy" id="644295"/>
    <lineage>
        <taxon>Archaea</taxon>
        <taxon>Methanobacteriati</taxon>
        <taxon>Methanobacteriota</taxon>
        <taxon>Stenosarchaea group</taxon>
        <taxon>Methanomicrobia</taxon>
        <taxon>Methanosarcinales</taxon>
        <taxon>Methanosarcinaceae</taxon>
        <taxon>Methanohalobium</taxon>
    </lineage>
</organism>
<gene>
    <name evidence="4" type="ordered locus">Metev_0868</name>
</gene>
<dbReference type="GO" id="GO:0006935">
    <property type="term" value="P:chemotaxis"/>
    <property type="evidence" value="ECO:0007669"/>
    <property type="project" value="UniProtKB-KW"/>
</dbReference>
<dbReference type="RefSeq" id="WP_013194334.1">
    <property type="nucleotide sequence ID" value="NC_014253.1"/>
</dbReference>
<evidence type="ECO:0000259" key="3">
    <source>
        <dbReference type="Pfam" id="PF04509"/>
    </source>
</evidence>
<name>D7E8U5_METEZ</name>
<dbReference type="GeneID" id="9346496"/>
<dbReference type="InterPro" id="IPR050992">
    <property type="entry name" value="CheZ_family_phosphatases"/>
</dbReference>
<dbReference type="CDD" id="cd17909">
    <property type="entry name" value="CheC_ClassI"/>
    <property type="match status" value="1"/>
</dbReference>
<evidence type="ECO:0000313" key="5">
    <source>
        <dbReference type="Proteomes" id="UP000000391"/>
    </source>
</evidence>
<dbReference type="EMBL" id="CP002069">
    <property type="protein sequence ID" value="ADI73766.1"/>
    <property type="molecule type" value="Genomic_DNA"/>
</dbReference>
<sequence length="204" mass="22186">MEEIDEMTKSALQEAGNIGMGNLATALSKMVSREVKINIPTVEMVSLDQVVKEASEGSQKSVVGIHLKITGDVTGGTVILLPKYSAFSFSDLLLKKPVGKTNKITNKETMKLKEMGLRMCSTYMSSVNEFLGTNLEVSKPEIVVNMDGVGSSVKEQLQSLADDFIIIRGECTIPTTNSKKHFNMLFEPEASDVIMAAVMKKMTG</sequence>
<dbReference type="KEGG" id="mev:Metev_0868"/>
<dbReference type="PANTHER" id="PTHR43693">
    <property type="entry name" value="PROTEIN PHOSPHATASE CHEZ"/>
    <property type="match status" value="1"/>
</dbReference>
<feature type="domain" description="CheC-like protein" evidence="3">
    <location>
        <begin position="7"/>
        <end position="43"/>
    </location>
</feature>
<protein>
    <submittedName>
        <fullName evidence="4">CheC, inhibitor of MCP methylation</fullName>
    </submittedName>
</protein>
<accession>D7E8U5</accession>
<reference evidence="4 5" key="1">
    <citation type="submission" date="2010-06" db="EMBL/GenBank/DDBJ databases">
        <title>Complete sequence chromosome of Methanohalobium evestigatum Z-7303.</title>
        <authorList>
            <consortium name="US DOE Joint Genome Institute"/>
            <person name="Lucas S."/>
            <person name="Copeland A."/>
            <person name="Lapidus A."/>
            <person name="Cheng J.-F."/>
            <person name="Bruce D."/>
            <person name="Goodwin L."/>
            <person name="Pitluck S."/>
            <person name="Saunders E."/>
            <person name="Detter J.C."/>
            <person name="Han C."/>
            <person name="Tapia R."/>
            <person name="Land M."/>
            <person name="Hauser L."/>
            <person name="Kyrpides N."/>
            <person name="Mikhailova N."/>
            <person name="Sieprawska-Lupa M."/>
            <person name="Whitman W.B."/>
            <person name="Anderson I."/>
            <person name="Woyke T."/>
        </authorList>
    </citation>
    <scope>NUCLEOTIDE SEQUENCE [LARGE SCALE GENOMIC DNA]</scope>
    <source>
        <strain evidence="5">ATCC BAA-1072 / DSM 3721 / NBRC 107634 / OCM 161 / Z-7303</strain>
    </source>
</reference>
<dbReference type="SUPFAM" id="SSF103039">
    <property type="entry name" value="CheC-like"/>
    <property type="match status" value="1"/>
</dbReference>
<evidence type="ECO:0000256" key="1">
    <source>
        <dbReference type="ARBA" id="ARBA00022500"/>
    </source>
</evidence>
<dbReference type="Proteomes" id="UP000000391">
    <property type="component" value="Chromosome"/>
</dbReference>
<dbReference type="Pfam" id="PF04509">
    <property type="entry name" value="CheC"/>
    <property type="match status" value="1"/>
</dbReference>
<evidence type="ECO:0000313" key="4">
    <source>
        <dbReference type="EMBL" id="ADI73766.1"/>
    </source>
</evidence>
<keyword evidence="2" id="KW-0378">Hydrolase</keyword>
<dbReference type="InterPro" id="IPR028976">
    <property type="entry name" value="CheC-like_sf"/>
</dbReference>
<dbReference type="GO" id="GO:0016787">
    <property type="term" value="F:hydrolase activity"/>
    <property type="evidence" value="ECO:0007669"/>
    <property type="project" value="UniProtKB-KW"/>
</dbReference>
<dbReference type="PANTHER" id="PTHR43693:SF1">
    <property type="entry name" value="PROTEIN PHOSPHATASE CHEZ"/>
    <property type="match status" value="1"/>
</dbReference>